<dbReference type="Pfam" id="PF14897">
    <property type="entry name" value="EpsG"/>
    <property type="match status" value="1"/>
</dbReference>
<feature type="transmembrane region" description="Helical" evidence="1">
    <location>
        <begin position="256"/>
        <end position="274"/>
    </location>
</feature>
<comment type="caution">
    <text evidence="2">The sequence shown here is derived from an EMBL/GenBank/DDBJ whole genome shotgun (WGS) entry which is preliminary data.</text>
</comment>
<dbReference type="InterPro" id="IPR049458">
    <property type="entry name" value="EpsG-like"/>
</dbReference>
<feature type="transmembrane region" description="Helical" evidence="1">
    <location>
        <begin position="28"/>
        <end position="46"/>
    </location>
</feature>
<feature type="transmembrane region" description="Helical" evidence="1">
    <location>
        <begin position="228"/>
        <end position="244"/>
    </location>
</feature>
<reference evidence="2 3" key="1">
    <citation type="submission" date="2024-03" db="EMBL/GenBank/DDBJ databases">
        <title>Community enrichment and isolation of bacterial strains for fucoidan degradation.</title>
        <authorList>
            <person name="Sichert A."/>
        </authorList>
    </citation>
    <scope>NUCLEOTIDE SEQUENCE [LARGE SCALE GENOMIC DNA]</scope>
    <source>
        <strain evidence="2 3">AS26</strain>
    </source>
</reference>
<feature type="transmembrane region" description="Helical" evidence="1">
    <location>
        <begin position="118"/>
        <end position="143"/>
    </location>
</feature>
<evidence type="ECO:0000313" key="3">
    <source>
        <dbReference type="Proteomes" id="UP001457661"/>
    </source>
</evidence>
<keyword evidence="1" id="KW-0812">Transmembrane</keyword>
<name>A0ABU9TID2_9GAMM</name>
<keyword evidence="1" id="KW-1133">Transmembrane helix</keyword>
<protein>
    <submittedName>
        <fullName evidence="2">EpsG family protein</fullName>
    </submittedName>
</protein>
<feature type="transmembrane region" description="Helical" evidence="1">
    <location>
        <begin position="286"/>
        <end position="304"/>
    </location>
</feature>
<evidence type="ECO:0000313" key="2">
    <source>
        <dbReference type="EMBL" id="MEM5532999.1"/>
    </source>
</evidence>
<sequence>MLVYSGLVLICFYFLMLVTTTKKIDFPLSFILVFLLFLISGFRYEVGTDYDTYVSFIKLIKEGRDTYMEPGFELMVKMLTSSGFETQSVFLISSLITLTFFFLFILRYSENYTLSVVIFFLFPIFYLASFNGVRQFIAVSIFLYSLKFILDKKVFAYITLICIGALFHKTILLMLPLYFILGRRASYKSTVLIIITYIFIASLLPFIGRALGFPDKYFTDALVTEGKNYKALAFPCFFIVYCCFEKQYKGGELIKNLTYNMLFIGSLISITPLISTLPSAPVIRMSSYFTPIVIIFLSNFSLVLQRKESRALYLIFILIISFTYFYSVVFVSGVKYNLNPYLFNFNIF</sequence>
<dbReference type="EMBL" id="JBBMQX010000007">
    <property type="protein sequence ID" value="MEM5532999.1"/>
    <property type="molecule type" value="Genomic_DNA"/>
</dbReference>
<feature type="transmembrane region" description="Helical" evidence="1">
    <location>
        <begin position="88"/>
        <end position="106"/>
    </location>
</feature>
<organism evidence="2 3">
    <name type="scientific">Pseudoalteromonas arctica</name>
    <dbReference type="NCBI Taxonomy" id="394751"/>
    <lineage>
        <taxon>Bacteria</taxon>
        <taxon>Pseudomonadati</taxon>
        <taxon>Pseudomonadota</taxon>
        <taxon>Gammaproteobacteria</taxon>
        <taxon>Alteromonadales</taxon>
        <taxon>Pseudoalteromonadaceae</taxon>
        <taxon>Pseudoalteromonas</taxon>
    </lineage>
</organism>
<dbReference type="Proteomes" id="UP001457661">
    <property type="component" value="Unassembled WGS sequence"/>
</dbReference>
<feature type="transmembrane region" description="Helical" evidence="1">
    <location>
        <begin position="311"/>
        <end position="334"/>
    </location>
</feature>
<feature type="transmembrane region" description="Helical" evidence="1">
    <location>
        <begin position="6"/>
        <end position="21"/>
    </location>
</feature>
<feature type="transmembrane region" description="Helical" evidence="1">
    <location>
        <begin position="155"/>
        <end position="179"/>
    </location>
</feature>
<keyword evidence="3" id="KW-1185">Reference proteome</keyword>
<proteinExistence type="predicted"/>
<keyword evidence="1" id="KW-0472">Membrane</keyword>
<dbReference type="RefSeq" id="WP_342879758.1">
    <property type="nucleotide sequence ID" value="NZ_JBBMQX010000007.1"/>
</dbReference>
<accession>A0ABU9TID2</accession>
<gene>
    <name evidence="2" type="ORF">WNY57_11205</name>
</gene>
<evidence type="ECO:0000256" key="1">
    <source>
        <dbReference type="SAM" id="Phobius"/>
    </source>
</evidence>
<feature type="transmembrane region" description="Helical" evidence="1">
    <location>
        <begin position="191"/>
        <end position="208"/>
    </location>
</feature>